<sequence length="40" mass="4339">MMEATDNIVSRVMQDPLDVPLMGSDMIHGPRAKDGDVAPK</sequence>
<evidence type="ECO:0000313" key="2">
    <source>
        <dbReference type="EMBL" id="JAE13366.1"/>
    </source>
</evidence>
<proteinExistence type="predicted"/>
<dbReference type="AlphaFoldDB" id="A0A0A9FSS4"/>
<protein>
    <submittedName>
        <fullName evidence="2">Uncharacterized protein</fullName>
    </submittedName>
</protein>
<reference evidence="2" key="1">
    <citation type="submission" date="2014-09" db="EMBL/GenBank/DDBJ databases">
        <authorList>
            <person name="Magalhaes I.L.F."/>
            <person name="Oliveira U."/>
            <person name="Santos F.R."/>
            <person name="Vidigal T.H.D.A."/>
            <person name="Brescovit A.D."/>
            <person name="Santos A.J."/>
        </authorList>
    </citation>
    <scope>NUCLEOTIDE SEQUENCE</scope>
    <source>
        <tissue evidence="2">Shoot tissue taken approximately 20 cm above the soil surface</tissue>
    </source>
</reference>
<feature type="region of interest" description="Disordered" evidence="1">
    <location>
        <begin position="21"/>
        <end position="40"/>
    </location>
</feature>
<evidence type="ECO:0000256" key="1">
    <source>
        <dbReference type="SAM" id="MobiDB-lite"/>
    </source>
</evidence>
<organism evidence="2">
    <name type="scientific">Arundo donax</name>
    <name type="common">Giant reed</name>
    <name type="synonym">Donax arundinaceus</name>
    <dbReference type="NCBI Taxonomy" id="35708"/>
    <lineage>
        <taxon>Eukaryota</taxon>
        <taxon>Viridiplantae</taxon>
        <taxon>Streptophyta</taxon>
        <taxon>Embryophyta</taxon>
        <taxon>Tracheophyta</taxon>
        <taxon>Spermatophyta</taxon>
        <taxon>Magnoliopsida</taxon>
        <taxon>Liliopsida</taxon>
        <taxon>Poales</taxon>
        <taxon>Poaceae</taxon>
        <taxon>PACMAD clade</taxon>
        <taxon>Arundinoideae</taxon>
        <taxon>Arundineae</taxon>
        <taxon>Arundo</taxon>
    </lineage>
</organism>
<feature type="compositionally biased region" description="Basic and acidic residues" evidence="1">
    <location>
        <begin position="31"/>
        <end position="40"/>
    </location>
</feature>
<dbReference type="EMBL" id="GBRH01184530">
    <property type="protein sequence ID" value="JAE13366.1"/>
    <property type="molecule type" value="Transcribed_RNA"/>
</dbReference>
<accession>A0A0A9FSS4</accession>
<name>A0A0A9FSS4_ARUDO</name>
<reference evidence="2" key="2">
    <citation type="journal article" date="2015" name="Data Brief">
        <title>Shoot transcriptome of the giant reed, Arundo donax.</title>
        <authorList>
            <person name="Barrero R.A."/>
            <person name="Guerrero F.D."/>
            <person name="Moolhuijzen P."/>
            <person name="Goolsby J.A."/>
            <person name="Tidwell J."/>
            <person name="Bellgard S.E."/>
            <person name="Bellgard M.I."/>
        </authorList>
    </citation>
    <scope>NUCLEOTIDE SEQUENCE</scope>
    <source>
        <tissue evidence="2">Shoot tissue taken approximately 20 cm above the soil surface</tissue>
    </source>
</reference>